<feature type="domain" description="Rhodanese" evidence="2">
    <location>
        <begin position="114"/>
        <end position="216"/>
    </location>
</feature>
<dbReference type="Proteomes" id="UP000688137">
    <property type="component" value="Unassembled WGS sequence"/>
</dbReference>
<dbReference type="OMA" id="GYSEFYK"/>
<dbReference type="FunFam" id="3.40.250.10:FF:000071">
    <property type="entry name" value="Rodhanase family domain containing protein"/>
    <property type="match status" value="1"/>
</dbReference>
<organism evidence="3 4">
    <name type="scientific">Paramecium primaurelia</name>
    <dbReference type="NCBI Taxonomy" id="5886"/>
    <lineage>
        <taxon>Eukaryota</taxon>
        <taxon>Sar</taxon>
        <taxon>Alveolata</taxon>
        <taxon>Ciliophora</taxon>
        <taxon>Intramacronucleata</taxon>
        <taxon>Oligohymenophorea</taxon>
        <taxon>Peniculida</taxon>
        <taxon>Parameciidae</taxon>
        <taxon>Paramecium</taxon>
    </lineage>
</organism>
<accession>A0A8S1M7M1</accession>
<dbReference type="GO" id="GO:0000086">
    <property type="term" value="P:G2/M transition of mitotic cell cycle"/>
    <property type="evidence" value="ECO:0007669"/>
    <property type="project" value="TreeGrafter"/>
</dbReference>
<name>A0A8S1M7M1_PARPR</name>
<protein>
    <recommendedName>
        <fullName evidence="2">Rhodanese domain-containing protein</fullName>
    </recommendedName>
</protein>
<dbReference type="InterPro" id="IPR001763">
    <property type="entry name" value="Rhodanese-like_dom"/>
</dbReference>
<dbReference type="AlphaFoldDB" id="A0A8S1M7M1"/>
<evidence type="ECO:0000256" key="1">
    <source>
        <dbReference type="SAM" id="Coils"/>
    </source>
</evidence>
<reference evidence="3" key="1">
    <citation type="submission" date="2021-01" db="EMBL/GenBank/DDBJ databases">
        <authorList>
            <consortium name="Genoscope - CEA"/>
            <person name="William W."/>
        </authorList>
    </citation>
    <scope>NUCLEOTIDE SEQUENCE</scope>
</reference>
<dbReference type="GO" id="GO:0110032">
    <property type="term" value="P:positive regulation of G2/MI transition of meiotic cell cycle"/>
    <property type="evidence" value="ECO:0007669"/>
    <property type="project" value="TreeGrafter"/>
</dbReference>
<dbReference type="PROSITE" id="PS50206">
    <property type="entry name" value="RHODANESE_3"/>
    <property type="match status" value="1"/>
</dbReference>
<dbReference type="Pfam" id="PF00581">
    <property type="entry name" value="Rhodanese"/>
    <property type="match status" value="1"/>
</dbReference>
<dbReference type="GO" id="GO:0005737">
    <property type="term" value="C:cytoplasm"/>
    <property type="evidence" value="ECO:0007669"/>
    <property type="project" value="TreeGrafter"/>
</dbReference>
<evidence type="ECO:0000313" key="4">
    <source>
        <dbReference type="Proteomes" id="UP000688137"/>
    </source>
</evidence>
<gene>
    <name evidence="3" type="ORF">PPRIM_AZ9-3.1.T0550237</name>
</gene>
<dbReference type="EMBL" id="CAJJDM010000055">
    <property type="protein sequence ID" value="CAD8076107.1"/>
    <property type="molecule type" value="Genomic_DNA"/>
</dbReference>
<proteinExistence type="predicted"/>
<dbReference type="GO" id="GO:0004725">
    <property type="term" value="F:protein tyrosine phosphatase activity"/>
    <property type="evidence" value="ECO:0007669"/>
    <property type="project" value="TreeGrafter"/>
</dbReference>
<evidence type="ECO:0000313" key="3">
    <source>
        <dbReference type="EMBL" id="CAD8076107.1"/>
    </source>
</evidence>
<dbReference type="PANTHER" id="PTHR10828">
    <property type="entry name" value="M-PHASE INDUCER PHOSPHATASE DUAL SPECIFICITY PHOSPHATASE CDC25"/>
    <property type="match status" value="1"/>
</dbReference>
<dbReference type="GO" id="GO:0005634">
    <property type="term" value="C:nucleus"/>
    <property type="evidence" value="ECO:0007669"/>
    <property type="project" value="TreeGrafter"/>
</dbReference>
<dbReference type="SMART" id="SM00450">
    <property type="entry name" value="RHOD"/>
    <property type="match status" value="1"/>
</dbReference>
<feature type="coiled-coil region" evidence="1">
    <location>
        <begin position="226"/>
        <end position="253"/>
    </location>
</feature>
<sequence>MEAFLHNLIRKPLLNQALFTLNKSNQTKEINENYSKQGLLSRKKIKIDQIDNYENKLEGAQKFKYDNKEQNEEVGLNNDMNITFDEQRQDLMLEYHLENSIQYISGQTLAQTMKLYDILIYDCRYLYEFQGGHIQGAKHLNHFTNLFEELFGATKQQNKIVVLYCEFSIKRSQEKYFEIRKLDRSMNKYPKLTYNNLYLLSKGYSEFYKKFQNMCNGNYIPMNDILYEQELEKEQQLRNIAKQKNRLKQIQKITGCLNIK</sequence>
<keyword evidence="4" id="KW-1185">Reference proteome</keyword>
<dbReference type="GO" id="GO:0010971">
    <property type="term" value="P:positive regulation of G2/M transition of mitotic cell cycle"/>
    <property type="evidence" value="ECO:0007669"/>
    <property type="project" value="TreeGrafter"/>
</dbReference>
<dbReference type="PANTHER" id="PTHR10828:SF17">
    <property type="entry name" value="PROTEIN-TYROSINE-PHOSPHATASE"/>
    <property type="match status" value="1"/>
</dbReference>
<comment type="caution">
    <text evidence="3">The sequence shown here is derived from an EMBL/GenBank/DDBJ whole genome shotgun (WGS) entry which is preliminary data.</text>
</comment>
<evidence type="ECO:0000259" key="2">
    <source>
        <dbReference type="PROSITE" id="PS50206"/>
    </source>
</evidence>
<keyword evidence="1" id="KW-0175">Coiled coil</keyword>